<protein>
    <submittedName>
        <fullName evidence="1">Probable transcriptional regulatory protein YehT</fullName>
    </submittedName>
</protein>
<accession>A0A4U9UAC8</accession>
<sequence length="83" mass="9568">MRLITCLKPAEPTRLNKTLQRLHQRRAPQNIAALDESAGYLKYIPCTGHSRIYLLRFDEVIAIRSRSTGCMWYAMTAWSVSLN</sequence>
<dbReference type="AlphaFoldDB" id="A0A4U9UAC8"/>
<proteinExistence type="predicted"/>
<evidence type="ECO:0000313" key="1">
    <source>
        <dbReference type="EMBL" id="VTR26184.1"/>
    </source>
</evidence>
<organism evidence="1">
    <name type="scientific">Serratia fonticola</name>
    <dbReference type="NCBI Taxonomy" id="47917"/>
    <lineage>
        <taxon>Bacteria</taxon>
        <taxon>Pseudomonadati</taxon>
        <taxon>Pseudomonadota</taxon>
        <taxon>Gammaproteobacteria</taxon>
        <taxon>Enterobacterales</taxon>
        <taxon>Yersiniaceae</taxon>
        <taxon>Serratia</taxon>
    </lineage>
</organism>
<dbReference type="EMBL" id="CABEEZ010000043">
    <property type="protein sequence ID" value="VTR26184.1"/>
    <property type="molecule type" value="Genomic_DNA"/>
</dbReference>
<gene>
    <name evidence="1" type="primary">yehT_2</name>
    <name evidence="1" type="ORF">NCTC12965_02311</name>
</gene>
<reference evidence="1" key="1">
    <citation type="submission" date="2019-05" db="EMBL/GenBank/DDBJ databases">
        <authorList>
            <consortium name="Pathogen Informatics"/>
        </authorList>
    </citation>
    <scope>NUCLEOTIDE SEQUENCE [LARGE SCALE GENOMIC DNA]</scope>
    <source>
        <strain evidence="1">NCTC12965</strain>
    </source>
</reference>
<name>A0A4U9UAC8_SERFO</name>